<dbReference type="Proteomes" id="UP000193355">
    <property type="component" value="Unassembled WGS sequence"/>
</dbReference>
<gene>
    <name evidence="2" type="ORF">SAMN06275492_10252</name>
</gene>
<dbReference type="STRING" id="561720.SAMN06275492_10252"/>
<dbReference type="EMBL" id="FXBB01000002">
    <property type="protein sequence ID" value="SMG13990.1"/>
    <property type="molecule type" value="Genomic_DNA"/>
</dbReference>
<dbReference type="Pfam" id="PF01656">
    <property type="entry name" value="CbiA"/>
    <property type="match status" value="1"/>
</dbReference>
<evidence type="ECO:0000259" key="1">
    <source>
        <dbReference type="Pfam" id="PF01656"/>
    </source>
</evidence>
<name>A0A1X7IGR3_9BACT</name>
<evidence type="ECO:0000313" key="3">
    <source>
        <dbReference type="Proteomes" id="UP000193355"/>
    </source>
</evidence>
<dbReference type="NCBIfam" id="NF047398">
    <property type="entry name" value="AAA_KGGVGR"/>
    <property type="match status" value="1"/>
</dbReference>
<dbReference type="PANTHER" id="PTHR13696">
    <property type="entry name" value="P-LOOP CONTAINING NUCLEOSIDE TRIPHOSPHATE HYDROLASE"/>
    <property type="match status" value="1"/>
</dbReference>
<dbReference type="InterPro" id="IPR002586">
    <property type="entry name" value="CobQ/CobB/MinD/ParA_Nub-bd_dom"/>
</dbReference>
<dbReference type="SUPFAM" id="SSF52540">
    <property type="entry name" value="P-loop containing nucleoside triphosphate hydrolases"/>
    <property type="match status" value="1"/>
</dbReference>
<dbReference type="PANTHER" id="PTHR13696:SF52">
    <property type="entry name" value="PARA FAMILY PROTEIN CT_582"/>
    <property type="match status" value="1"/>
</dbReference>
<dbReference type="AlphaFoldDB" id="A0A1X7IGR3"/>
<reference evidence="3" key="1">
    <citation type="submission" date="2017-04" db="EMBL/GenBank/DDBJ databases">
        <authorList>
            <person name="Varghese N."/>
            <person name="Submissions S."/>
        </authorList>
    </citation>
    <scope>NUCLEOTIDE SEQUENCE [LARGE SCALE GENOMIC DNA]</scope>
    <source>
        <strain evidence="3">USBA 82</strain>
    </source>
</reference>
<dbReference type="RefSeq" id="WP_200806601.1">
    <property type="nucleotide sequence ID" value="NZ_FXBB01000002.1"/>
</dbReference>
<evidence type="ECO:0000313" key="2">
    <source>
        <dbReference type="EMBL" id="SMG13990.1"/>
    </source>
</evidence>
<accession>A0A1X7IGR3</accession>
<protein>
    <submittedName>
        <fullName evidence="2">CobQ/CobB/MinD/ParA nucleotide binding domain-containing protein</fullName>
    </submittedName>
</protein>
<dbReference type="InterPro" id="IPR050678">
    <property type="entry name" value="DNA_Partitioning_ATPase"/>
</dbReference>
<sequence length="445" mass="49654">MIKVSFDEITDVLLDIFRANSEALPAISPFIVNRDLYGKVSLVFREEIEDHPQTKEAIEKISTLMAEKLGNHCAPSDRIVFFEPSLDSVKIGGVCHSMEEFPSVTVVDRVTCESDWTKIEPEKSGCPRIVFFSIKGGVGRSTATAIVAWALAQGGKKVMVVDLDLESPGLSRSLLSEDKRPRFGVTDWLVEDLVENGDLVFKDMVATSDLSYDGEIYVVPAHGDKPGEYISKLGRVWMPKTTPEGKREAWPRRLNRLLLDLESTLEPDVILIDSRSGIDEIASACITDLGAAGILLFALDGDQTWSGYEVLFRHWLKTGVSELIRERLHVVGAMIPDIDKGDYFRELLENSWKIFTDNIYDEIPALSSPENGTTEGIYPFNFDEADETAPHYPWPIRWNRGFSSLKSIHSKITTIDKTQVNGVFGSLVEGVQKILDTGGPQDDRR</sequence>
<organism evidence="2 3">
    <name type="scientific">Dethiosulfovibrio salsuginis</name>
    <dbReference type="NCBI Taxonomy" id="561720"/>
    <lineage>
        <taxon>Bacteria</taxon>
        <taxon>Thermotogati</taxon>
        <taxon>Synergistota</taxon>
        <taxon>Synergistia</taxon>
        <taxon>Synergistales</taxon>
        <taxon>Dethiosulfovibrionaceae</taxon>
        <taxon>Dethiosulfovibrio</taxon>
    </lineage>
</organism>
<dbReference type="InterPro" id="IPR027417">
    <property type="entry name" value="P-loop_NTPase"/>
</dbReference>
<dbReference type="CDD" id="cd02042">
    <property type="entry name" value="ParAB_family"/>
    <property type="match status" value="1"/>
</dbReference>
<keyword evidence="3" id="KW-1185">Reference proteome</keyword>
<dbReference type="Gene3D" id="3.40.50.300">
    <property type="entry name" value="P-loop containing nucleotide triphosphate hydrolases"/>
    <property type="match status" value="1"/>
</dbReference>
<proteinExistence type="predicted"/>
<feature type="domain" description="CobQ/CobB/MinD/ParA nucleotide binding" evidence="1">
    <location>
        <begin position="129"/>
        <end position="337"/>
    </location>
</feature>